<dbReference type="PANTHER" id="PTHR41328:SF2">
    <property type="entry name" value="TERMINASE SMALL SUBUNIT"/>
    <property type="match status" value="1"/>
</dbReference>
<dbReference type="Pfam" id="PF03592">
    <property type="entry name" value="Terminase_2"/>
    <property type="match status" value="1"/>
</dbReference>
<dbReference type="AlphaFoldDB" id="A0A8A4KGE6"/>
<dbReference type="InterPro" id="IPR005335">
    <property type="entry name" value="Terminase_ssu"/>
</dbReference>
<dbReference type="InterPro" id="IPR052404">
    <property type="entry name" value="SPP1-like_terminase"/>
</dbReference>
<gene>
    <name evidence="1" type="ORF">H0Z12_16775</name>
</gene>
<dbReference type="GO" id="GO:0051276">
    <property type="term" value="P:chromosome organization"/>
    <property type="evidence" value="ECO:0007669"/>
    <property type="project" value="InterPro"/>
</dbReference>
<organism evidence="1 2">
    <name type="scientific">Pantoea ananas</name>
    <name type="common">Erwinia uredovora</name>
    <dbReference type="NCBI Taxonomy" id="553"/>
    <lineage>
        <taxon>Bacteria</taxon>
        <taxon>Pseudomonadati</taxon>
        <taxon>Pseudomonadota</taxon>
        <taxon>Gammaproteobacteria</taxon>
        <taxon>Enterobacterales</taxon>
        <taxon>Erwiniaceae</taxon>
        <taxon>Pantoea</taxon>
    </lineage>
</organism>
<evidence type="ECO:0000313" key="2">
    <source>
        <dbReference type="Proteomes" id="UP000663901"/>
    </source>
</evidence>
<dbReference type="EMBL" id="CP059084">
    <property type="protein sequence ID" value="QTC45346.1"/>
    <property type="molecule type" value="Genomic_DNA"/>
</dbReference>
<dbReference type="Gene3D" id="1.10.10.1400">
    <property type="entry name" value="Terminase, small subunit, N-terminal DNA-binding domain, HTH motif"/>
    <property type="match status" value="1"/>
</dbReference>
<name>A0A8A4KGE6_PANAN</name>
<proteinExistence type="predicted"/>
<dbReference type="InterPro" id="IPR038713">
    <property type="entry name" value="Terminase_Gp1_N_sf"/>
</dbReference>
<protein>
    <submittedName>
        <fullName evidence="1">Terminase small subunit</fullName>
    </submittedName>
</protein>
<dbReference type="Proteomes" id="UP000663901">
    <property type="component" value="Chromosome"/>
</dbReference>
<dbReference type="PANTHER" id="PTHR41328">
    <property type="entry name" value="TERMINASE SMALL SUBUNIT-RELATED"/>
    <property type="match status" value="1"/>
</dbReference>
<accession>A0A8A4KGE6</accession>
<reference evidence="1" key="1">
    <citation type="submission" date="2020-07" db="EMBL/GenBank/DDBJ databases">
        <title>Genome Sequences for Panteoa spp. that cause Center Rot in Onions.</title>
        <authorList>
            <person name="Asselin J.A."/>
            <person name="Helmann T."/>
            <person name="Beer S."/>
            <person name="Stodghill P."/>
        </authorList>
    </citation>
    <scope>NUCLEOTIDE SEQUENCE</scope>
    <source>
        <strain evidence="1">OC5a</strain>
    </source>
</reference>
<sequence length="77" mass="8896">MALTDKQETFCREYLIDLNATQAAIWAGYSDNTARKIGSENLTKPDIAEVIIDIRPERNERVEVNADYTRRIYDCAR</sequence>
<evidence type="ECO:0000313" key="1">
    <source>
        <dbReference type="EMBL" id="QTC45346.1"/>
    </source>
</evidence>